<dbReference type="RefSeq" id="WP_141783677.1">
    <property type="nucleotide sequence ID" value="NZ_BAAAIK010000003.1"/>
</dbReference>
<proteinExistence type="predicted"/>
<organism evidence="2 3">
    <name type="scientific">Ornithinicoccus hortensis</name>
    <dbReference type="NCBI Taxonomy" id="82346"/>
    <lineage>
        <taxon>Bacteria</taxon>
        <taxon>Bacillati</taxon>
        <taxon>Actinomycetota</taxon>
        <taxon>Actinomycetes</taxon>
        <taxon>Micrococcales</taxon>
        <taxon>Intrasporangiaceae</taxon>
        <taxon>Ornithinicoccus</taxon>
    </lineage>
</organism>
<reference evidence="2 3" key="1">
    <citation type="submission" date="2019-06" db="EMBL/GenBank/DDBJ databases">
        <title>Sequencing the genomes of 1000 actinobacteria strains.</title>
        <authorList>
            <person name="Klenk H.-P."/>
        </authorList>
    </citation>
    <scope>NUCLEOTIDE SEQUENCE [LARGE SCALE GENOMIC DNA]</scope>
    <source>
        <strain evidence="2 3">DSM 12335</strain>
    </source>
</reference>
<sequence length="61" mass="6073">MVEHTVGPARRWAADPLVLLGATGVATIALVLVLLTGGDLPWQPPAMLGVVAAGLALSGST</sequence>
<dbReference type="Proteomes" id="UP000319516">
    <property type="component" value="Unassembled WGS sequence"/>
</dbReference>
<evidence type="ECO:0000313" key="2">
    <source>
        <dbReference type="EMBL" id="TQL49414.1"/>
    </source>
</evidence>
<accession>A0A542YN99</accession>
<keyword evidence="3" id="KW-1185">Reference proteome</keyword>
<feature type="transmembrane region" description="Helical" evidence="1">
    <location>
        <begin position="12"/>
        <end position="36"/>
    </location>
</feature>
<keyword evidence="1" id="KW-0812">Transmembrane</keyword>
<evidence type="ECO:0000313" key="3">
    <source>
        <dbReference type="Proteomes" id="UP000319516"/>
    </source>
</evidence>
<name>A0A542YN99_9MICO</name>
<gene>
    <name evidence="2" type="ORF">FB467_0484</name>
</gene>
<protein>
    <submittedName>
        <fullName evidence="2">Uncharacterized protein</fullName>
    </submittedName>
</protein>
<dbReference type="AlphaFoldDB" id="A0A542YN99"/>
<dbReference type="EMBL" id="VFOP01000001">
    <property type="protein sequence ID" value="TQL49414.1"/>
    <property type="molecule type" value="Genomic_DNA"/>
</dbReference>
<evidence type="ECO:0000256" key="1">
    <source>
        <dbReference type="SAM" id="Phobius"/>
    </source>
</evidence>
<keyword evidence="1" id="KW-1133">Transmembrane helix</keyword>
<comment type="caution">
    <text evidence="2">The sequence shown here is derived from an EMBL/GenBank/DDBJ whole genome shotgun (WGS) entry which is preliminary data.</text>
</comment>
<keyword evidence="1" id="KW-0472">Membrane</keyword>